<protein>
    <submittedName>
        <fullName evidence="1">Uncharacterized protein</fullName>
    </submittedName>
</protein>
<accession>A0ABQ4SW44</accession>
<reference evidence="1" key="2">
    <citation type="submission" date="2021-08" db="EMBL/GenBank/DDBJ databases">
        <authorList>
            <person name="Tani A."/>
            <person name="Ola A."/>
            <person name="Ogura Y."/>
            <person name="Katsura K."/>
            <person name="Hayashi T."/>
        </authorList>
    </citation>
    <scope>NUCLEOTIDE SEQUENCE</scope>
    <source>
        <strain evidence="1">LMG 23639</strain>
    </source>
</reference>
<name>A0ABQ4SW44_9HYPH</name>
<dbReference type="Proteomes" id="UP001055102">
    <property type="component" value="Unassembled WGS sequence"/>
</dbReference>
<gene>
    <name evidence="1" type="ORF">AOPFMNJM_2660</name>
</gene>
<comment type="caution">
    <text evidence="1">The sequence shown here is derived from an EMBL/GenBank/DDBJ whole genome shotgun (WGS) entry which is preliminary data.</text>
</comment>
<evidence type="ECO:0000313" key="1">
    <source>
        <dbReference type="EMBL" id="GJE07332.1"/>
    </source>
</evidence>
<dbReference type="EMBL" id="BPQR01000043">
    <property type="protein sequence ID" value="GJE07332.1"/>
    <property type="molecule type" value="Genomic_DNA"/>
</dbReference>
<sequence>MHARDLTFVLGFMVFLTGAAEARLSVVDKISTYRRAPPADRLDLATRLGKSFSALSPGLDKEYFLRCLEETANVGDPRDIEIEAAVKLCVAAEGADPSK</sequence>
<reference evidence="1" key="1">
    <citation type="journal article" date="2021" name="Front. Microbiol.">
        <title>Comprehensive Comparative Genomics and Phenotyping of Methylobacterium Species.</title>
        <authorList>
            <person name="Alessa O."/>
            <person name="Ogura Y."/>
            <person name="Fujitani Y."/>
            <person name="Takami H."/>
            <person name="Hayashi T."/>
            <person name="Sahin N."/>
            <person name="Tani A."/>
        </authorList>
    </citation>
    <scope>NUCLEOTIDE SEQUENCE</scope>
    <source>
        <strain evidence="1">LMG 23639</strain>
    </source>
</reference>
<organism evidence="1 2">
    <name type="scientific">Methylobacterium jeotgali</name>
    <dbReference type="NCBI Taxonomy" id="381630"/>
    <lineage>
        <taxon>Bacteria</taxon>
        <taxon>Pseudomonadati</taxon>
        <taxon>Pseudomonadota</taxon>
        <taxon>Alphaproteobacteria</taxon>
        <taxon>Hyphomicrobiales</taxon>
        <taxon>Methylobacteriaceae</taxon>
        <taxon>Methylobacterium</taxon>
    </lineage>
</organism>
<evidence type="ECO:0000313" key="2">
    <source>
        <dbReference type="Proteomes" id="UP001055102"/>
    </source>
</evidence>
<keyword evidence="2" id="KW-1185">Reference proteome</keyword>
<proteinExistence type="predicted"/>